<feature type="domain" description="Treble clef zinc finger" evidence="1">
    <location>
        <begin position="138"/>
        <end position="193"/>
    </location>
</feature>
<reference evidence="3" key="1">
    <citation type="submission" date="2023-07" db="EMBL/GenBank/DDBJ databases">
        <title>30 novel species of actinomycetes from the DSMZ collection.</title>
        <authorList>
            <person name="Nouioui I."/>
        </authorList>
    </citation>
    <scope>NUCLEOTIDE SEQUENCE [LARGE SCALE GENOMIC DNA]</scope>
    <source>
        <strain evidence="3">DSM 44743</strain>
    </source>
</reference>
<gene>
    <name evidence="2" type="ORF">RM479_21410</name>
</gene>
<proteinExistence type="predicted"/>
<dbReference type="RefSeq" id="WP_311513550.1">
    <property type="nucleotide sequence ID" value="NZ_JAVREP010000017.1"/>
</dbReference>
<protein>
    <submittedName>
        <fullName evidence="2">Zinc-ribbon domain-containing protein</fullName>
    </submittedName>
</protein>
<dbReference type="Proteomes" id="UP001183390">
    <property type="component" value="Unassembled WGS sequence"/>
</dbReference>
<dbReference type="InterPro" id="IPR025487">
    <property type="entry name" value="DUF4379"/>
</dbReference>
<evidence type="ECO:0000313" key="3">
    <source>
        <dbReference type="Proteomes" id="UP001183390"/>
    </source>
</evidence>
<name>A0ABU2MEJ6_9ACTN</name>
<evidence type="ECO:0000313" key="2">
    <source>
        <dbReference type="EMBL" id="MDT0330984.1"/>
    </source>
</evidence>
<keyword evidence="3" id="KW-1185">Reference proteome</keyword>
<evidence type="ECO:0000259" key="1">
    <source>
        <dbReference type="Pfam" id="PF14311"/>
    </source>
</evidence>
<dbReference type="EMBL" id="JAVREP010000017">
    <property type="protein sequence ID" value="MDT0330984.1"/>
    <property type="molecule type" value="Genomic_DNA"/>
</dbReference>
<organism evidence="2 3">
    <name type="scientific">Nocardiopsis lambiniae</name>
    <dbReference type="NCBI Taxonomy" id="3075539"/>
    <lineage>
        <taxon>Bacteria</taxon>
        <taxon>Bacillati</taxon>
        <taxon>Actinomycetota</taxon>
        <taxon>Actinomycetes</taxon>
        <taxon>Streptosporangiales</taxon>
        <taxon>Nocardiopsidaceae</taxon>
        <taxon>Nocardiopsis</taxon>
    </lineage>
</organism>
<sequence>MSGVVGLSGRPLRVDLYIPDAELYVDLDPLYTHQDFRAAEKDARKSSLLKHLNYVRLRAKGLPNIPGVSIIVDDATRNGVDPWTWATALRAPLAYNGIKYSHLSQSEKASILRAAAEAWGESKGRVRYFSVAEKFPELVKEFRRNLTNENFDLDLRSVSSNDLVEWECSSCQSVWRASIRNRTKGSGCHACYRKKGNAKNTARSMAPQGESVADLMPEVADRFIRCLTDPSRNPGNLRLRSNILCEWRCQTGLHVFTAGVFVVTGAKERRCCKGRSGST</sequence>
<comment type="caution">
    <text evidence="2">The sequence shown here is derived from an EMBL/GenBank/DDBJ whole genome shotgun (WGS) entry which is preliminary data.</text>
</comment>
<accession>A0ABU2MEJ6</accession>
<dbReference type="Pfam" id="PF14311">
    <property type="entry name" value="DUF4379"/>
    <property type="match status" value="1"/>
</dbReference>